<proteinExistence type="predicted"/>
<gene>
    <name evidence="1" type="ORF">CGL2_10580004</name>
</gene>
<reference evidence="1" key="2">
    <citation type="journal article" date="2008" name="PLoS Biol.">
        <title>Population genomic analysis of strain variation in Leptospirillum group II bacteria involved in acid mine drainage formation.</title>
        <authorList>
            <person name="Simmons S.L."/>
            <person name="Dibartolo G."/>
            <person name="Denef V.J."/>
            <person name="Goltsman D.S."/>
            <person name="Thelen M.P."/>
            <person name="Banfield J.F."/>
        </authorList>
    </citation>
    <scope>NUCLEOTIDE SEQUENCE [LARGE SCALE GENOMIC DNA]</scope>
</reference>
<sequence length="81" mass="9020">MAKKRKPVISCPSKDCSIGRLQDGQRQHLFDPPSMPTNTAISKNDGPFYRCGYCGCVYTLKRSTAEKIGYFDNPMLGEGWG</sequence>
<accession>B6ANJ6</accession>
<dbReference type="AlphaFoldDB" id="B6ANJ6"/>
<evidence type="ECO:0000313" key="1">
    <source>
        <dbReference type="EMBL" id="EDZ38832.1"/>
    </source>
</evidence>
<name>B6ANJ6_9BACT</name>
<dbReference type="EMBL" id="DS995260">
    <property type="protein sequence ID" value="EDZ38832.1"/>
    <property type="molecule type" value="Genomic_DNA"/>
</dbReference>
<protein>
    <submittedName>
        <fullName evidence="1">Uncharacterized protein</fullName>
    </submittedName>
</protein>
<organism evidence="1">
    <name type="scientific">Leptospirillum sp. Group II '5-way CG'</name>
    <dbReference type="NCBI Taxonomy" id="419541"/>
    <lineage>
        <taxon>Bacteria</taxon>
        <taxon>Pseudomonadati</taxon>
        <taxon>Nitrospirota</taxon>
        <taxon>Nitrospiria</taxon>
        <taxon>Nitrospirales</taxon>
        <taxon>Nitrospiraceae</taxon>
        <taxon>Leptospirillum</taxon>
    </lineage>
</organism>
<reference evidence="1" key="1">
    <citation type="journal article" date="2004" name="Nature">
        <title>Community structure and metabolism through reconstruction of microbial genomes from the environment.</title>
        <authorList>
            <person name="Tyson G.W."/>
            <person name="Chapman J."/>
            <person name="Hugenholtz P."/>
            <person name="Allen E.E."/>
            <person name="Ram R.J."/>
            <person name="Richardson P.M."/>
            <person name="Solovyev V.V."/>
            <person name="Rubin E.M."/>
            <person name="Rokhsar D.S."/>
            <person name="Banfield J.F."/>
        </authorList>
    </citation>
    <scope>NUCLEOTIDE SEQUENCE [LARGE SCALE GENOMIC DNA]</scope>
</reference>